<dbReference type="Proteomes" id="UP000616608">
    <property type="component" value="Unassembled WGS sequence"/>
</dbReference>
<keyword evidence="1" id="KW-0812">Transmembrane</keyword>
<comment type="caution">
    <text evidence="2">The sequence shown here is derived from an EMBL/GenBank/DDBJ whole genome shotgun (WGS) entry which is preliminary data.</text>
</comment>
<reference evidence="2" key="1">
    <citation type="journal article" date="2014" name="Int. J. Syst. Evol. Microbiol.">
        <title>Complete genome sequence of Corynebacterium casei LMG S-19264T (=DSM 44701T), isolated from a smear-ripened cheese.</title>
        <authorList>
            <consortium name="US DOE Joint Genome Institute (JGI-PGF)"/>
            <person name="Walter F."/>
            <person name="Albersmeier A."/>
            <person name="Kalinowski J."/>
            <person name="Ruckert C."/>
        </authorList>
    </citation>
    <scope>NUCLEOTIDE SEQUENCE</scope>
    <source>
        <strain evidence="2">CGMCC 1.15760</strain>
    </source>
</reference>
<protein>
    <submittedName>
        <fullName evidence="2">Uncharacterized protein</fullName>
    </submittedName>
</protein>
<organism evidence="2 3">
    <name type="scientific">Lysinibacillus alkalisoli</name>
    <dbReference type="NCBI Taxonomy" id="1911548"/>
    <lineage>
        <taxon>Bacteria</taxon>
        <taxon>Bacillati</taxon>
        <taxon>Bacillota</taxon>
        <taxon>Bacilli</taxon>
        <taxon>Bacillales</taxon>
        <taxon>Bacillaceae</taxon>
        <taxon>Lysinibacillus</taxon>
    </lineage>
</organism>
<evidence type="ECO:0000256" key="1">
    <source>
        <dbReference type="SAM" id="Phobius"/>
    </source>
</evidence>
<dbReference type="AlphaFoldDB" id="A0A917FXX0"/>
<proteinExistence type="predicted"/>
<keyword evidence="1" id="KW-0472">Membrane</keyword>
<evidence type="ECO:0000313" key="3">
    <source>
        <dbReference type="Proteomes" id="UP000616608"/>
    </source>
</evidence>
<evidence type="ECO:0000313" key="2">
    <source>
        <dbReference type="EMBL" id="GGG13793.1"/>
    </source>
</evidence>
<sequence>MRRNPSVGKGWLVIGALFIIVGFGLIMFRNASYDKQIVLMKEQCKDEGGELIVKELGNFFTRNYDIKCDK</sequence>
<name>A0A917FXX0_9BACI</name>
<dbReference type="RefSeq" id="WP_188613454.1">
    <property type="nucleotide sequence ID" value="NZ_BMJT01000002.1"/>
</dbReference>
<keyword evidence="3" id="KW-1185">Reference proteome</keyword>
<reference evidence="2" key="2">
    <citation type="submission" date="2020-09" db="EMBL/GenBank/DDBJ databases">
        <authorList>
            <person name="Sun Q."/>
            <person name="Zhou Y."/>
        </authorList>
    </citation>
    <scope>NUCLEOTIDE SEQUENCE</scope>
    <source>
        <strain evidence="2">CGMCC 1.15760</strain>
    </source>
</reference>
<accession>A0A917FXX0</accession>
<gene>
    <name evidence="2" type="ORF">GCM10007425_05120</name>
</gene>
<dbReference type="EMBL" id="BMJT01000002">
    <property type="protein sequence ID" value="GGG13793.1"/>
    <property type="molecule type" value="Genomic_DNA"/>
</dbReference>
<keyword evidence="1" id="KW-1133">Transmembrane helix</keyword>
<feature type="transmembrane region" description="Helical" evidence="1">
    <location>
        <begin position="12"/>
        <end position="31"/>
    </location>
</feature>